<feature type="domain" description="C2H2-type" evidence="4">
    <location>
        <begin position="4"/>
        <end position="32"/>
    </location>
</feature>
<keyword evidence="1" id="KW-0863">Zinc-finger</keyword>
<name>A0A2I1HTT5_9GLOM</name>
<dbReference type="PROSITE" id="PS00028">
    <property type="entry name" value="ZINC_FINGER_C2H2_1"/>
    <property type="match status" value="1"/>
</dbReference>
<comment type="caution">
    <text evidence="5">The sequence shown here is derived from an EMBL/GenBank/DDBJ whole genome shotgun (WGS) entry which is preliminary data.</text>
</comment>
<keyword evidence="1" id="KW-0479">Metal-binding</keyword>
<gene>
    <name evidence="5" type="ORF">RhiirA4_488512</name>
</gene>
<feature type="region of interest" description="Disordered" evidence="3">
    <location>
        <begin position="20"/>
        <end position="40"/>
    </location>
</feature>
<evidence type="ECO:0000313" key="6">
    <source>
        <dbReference type="Proteomes" id="UP000234323"/>
    </source>
</evidence>
<evidence type="ECO:0000313" key="5">
    <source>
        <dbReference type="EMBL" id="PKY62282.1"/>
    </source>
</evidence>
<protein>
    <recommendedName>
        <fullName evidence="4">C2H2-type domain-containing protein</fullName>
    </recommendedName>
</protein>
<dbReference type="SMART" id="SM00355">
    <property type="entry name" value="ZnF_C2H2"/>
    <property type="match status" value="1"/>
</dbReference>
<dbReference type="AlphaFoldDB" id="A0A2I1HTT5"/>
<keyword evidence="2" id="KW-0175">Coiled coil</keyword>
<accession>A0A2I1HTT5</accession>
<organism evidence="5 6">
    <name type="scientific">Rhizophagus irregularis</name>
    <dbReference type="NCBI Taxonomy" id="588596"/>
    <lineage>
        <taxon>Eukaryota</taxon>
        <taxon>Fungi</taxon>
        <taxon>Fungi incertae sedis</taxon>
        <taxon>Mucoromycota</taxon>
        <taxon>Glomeromycotina</taxon>
        <taxon>Glomeromycetes</taxon>
        <taxon>Glomerales</taxon>
        <taxon>Glomeraceae</taxon>
        <taxon>Rhizophagus</taxon>
    </lineage>
</organism>
<dbReference type="EMBL" id="LLXI01006809">
    <property type="protein sequence ID" value="PKY62282.1"/>
    <property type="molecule type" value="Genomic_DNA"/>
</dbReference>
<dbReference type="InterPro" id="IPR013087">
    <property type="entry name" value="Znf_C2H2_type"/>
</dbReference>
<dbReference type="Proteomes" id="UP000234323">
    <property type="component" value="Unassembled WGS sequence"/>
</dbReference>
<evidence type="ECO:0000256" key="1">
    <source>
        <dbReference type="PROSITE-ProRule" id="PRU00042"/>
    </source>
</evidence>
<dbReference type="SUPFAM" id="SSF57667">
    <property type="entry name" value="beta-beta-alpha zinc fingers"/>
    <property type="match status" value="1"/>
</dbReference>
<feature type="coiled-coil region" evidence="2">
    <location>
        <begin position="114"/>
        <end position="145"/>
    </location>
</feature>
<keyword evidence="6" id="KW-1185">Reference proteome</keyword>
<keyword evidence="1" id="KW-0862">Zinc</keyword>
<proteinExistence type="predicted"/>
<dbReference type="PROSITE" id="PS50157">
    <property type="entry name" value="ZINC_FINGER_C2H2_2"/>
    <property type="match status" value="1"/>
</dbReference>
<dbReference type="InterPro" id="IPR036236">
    <property type="entry name" value="Znf_C2H2_sf"/>
</dbReference>
<evidence type="ECO:0000256" key="3">
    <source>
        <dbReference type="SAM" id="MobiDB-lite"/>
    </source>
</evidence>
<feature type="compositionally biased region" description="Polar residues" evidence="3">
    <location>
        <begin position="31"/>
        <end position="40"/>
    </location>
</feature>
<evidence type="ECO:0000256" key="2">
    <source>
        <dbReference type="SAM" id="Coils"/>
    </source>
</evidence>
<evidence type="ECO:0000259" key="4">
    <source>
        <dbReference type="PROSITE" id="PS50157"/>
    </source>
</evidence>
<sequence length="147" mass="17243">MVKYRCEICSREFSTPGGLRQHANVRHHGRTSLSQRSYTRPQLVERSEHVTNPEHVPVRPEHDESLWNIPIAIPRLQPQYQAPMFLEEETPVGDHDVNVVEDVISISEPRHNLNVEMEENIEDNNEESEKNSEELEMEEIEFNLEDF</sequence>
<dbReference type="GO" id="GO:0008270">
    <property type="term" value="F:zinc ion binding"/>
    <property type="evidence" value="ECO:0007669"/>
    <property type="project" value="UniProtKB-KW"/>
</dbReference>
<reference evidence="5 6" key="1">
    <citation type="submission" date="2015-10" db="EMBL/GenBank/DDBJ databases">
        <title>Genome analyses suggest a sexual origin of heterokaryosis in a supposedly ancient asexual fungus.</title>
        <authorList>
            <person name="Ropars J."/>
            <person name="Sedzielewska K."/>
            <person name="Noel J."/>
            <person name="Charron P."/>
            <person name="Farinelli L."/>
            <person name="Marton T."/>
            <person name="Kruger M."/>
            <person name="Pelin A."/>
            <person name="Brachmann A."/>
            <person name="Corradi N."/>
        </authorList>
    </citation>
    <scope>NUCLEOTIDE SEQUENCE [LARGE SCALE GENOMIC DNA]</scope>
    <source>
        <strain evidence="5 6">A4</strain>
    </source>
</reference>